<dbReference type="InterPro" id="IPR036388">
    <property type="entry name" value="WH-like_DNA-bd_sf"/>
</dbReference>
<dbReference type="GO" id="GO:0071482">
    <property type="term" value="P:cellular response to light stimulus"/>
    <property type="evidence" value="ECO:0007669"/>
    <property type="project" value="UniProtKB-ARBA"/>
</dbReference>
<dbReference type="InterPro" id="IPR007627">
    <property type="entry name" value="RNA_pol_sigma70_r2"/>
</dbReference>
<dbReference type="GO" id="GO:0003677">
    <property type="term" value="F:DNA binding"/>
    <property type="evidence" value="ECO:0007669"/>
    <property type="project" value="UniProtKB-KW"/>
</dbReference>
<dbReference type="InterPro" id="IPR013324">
    <property type="entry name" value="RNA_pol_sigma_r3/r4-like"/>
</dbReference>
<dbReference type="GO" id="GO:0016987">
    <property type="term" value="F:sigma factor activity"/>
    <property type="evidence" value="ECO:0007669"/>
    <property type="project" value="UniProtKB-KW"/>
</dbReference>
<reference evidence="8" key="2">
    <citation type="submission" date="2020-07" db="EMBL/GenBank/DDBJ databases">
        <authorList>
            <person name="Vera ALvarez R."/>
            <person name="Arias-Moreno D.M."/>
            <person name="Jimenez-Jacinto V."/>
            <person name="Jimenez-Bremont J.F."/>
            <person name="Swaminathan K."/>
            <person name="Moose S.P."/>
            <person name="Guerrero-Gonzalez M.L."/>
            <person name="Marino-Ramirez L."/>
            <person name="Landsman D."/>
            <person name="Rodriguez-Kessler M."/>
            <person name="Delgado-Sanchez P."/>
        </authorList>
    </citation>
    <scope>NUCLEOTIDE SEQUENCE</scope>
    <source>
        <tissue evidence="8">Cladode</tissue>
    </source>
</reference>
<proteinExistence type="inferred from homology"/>
<dbReference type="PROSITE" id="PS00715">
    <property type="entry name" value="SIGMA70_1"/>
    <property type="match status" value="1"/>
</dbReference>
<evidence type="ECO:0000313" key="8">
    <source>
        <dbReference type="EMBL" id="MBA4645696.1"/>
    </source>
</evidence>
<evidence type="ECO:0000256" key="2">
    <source>
        <dbReference type="ARBA" id="ARBA00023015"/>
    </source>
</evidence>
<dbReference type="SUPFAM" id="SSF88659">
    <property type="entry name" value="Sigma3 and sigma4 domains of RNA polymerase sigma factors"/>
    <property type="match status" value="2"/>
</dbReference>
<dbReference type="Pfam" id="PF04542">
    <property type="entry name" value="Sigma70_r2"/>
    <property type="match status" value="1"/>
</dbReference>
<evidence type="ECO:0000256" key="3">
    <source>
        <dbReference type="ARBA" id="ARBA00023082"/>
    </source>
</evidence>
<sequence>MMATAAVVGLSAGKRLLCSSFHYSDLTEKLSHGSEQHQTASNKNSVILVTKKTSNYIASFHSSRHSDSSIKAIKEYTDGATTPPTWMQGSEEETLDPETSVDALLLFQKSMLEKQLELSFEDTAITDLSGSANTQKELHVISSGISARIRRINTKRRTQGKNSSMKRSETRKPPRPTVSPELLQNRLVGYVRGVTSNELLTHAQVVNLSRKIKVGLSLEEHRSRLKERLGCEPSDEQLATSLKMSLAELRSKLIESTLAREKLAMSNVRLVMSIAQRYVNVDADMADLIQGGLIGLLRGIEKFDSSKGFKISTYVYWWIRQGISRALVANSRTLRLPSHLHERLSLIRNAKTKLEGKGITPSLDRIAECLNMSHKKIKNATEADRSVFSLDREAFPSLNGLPGESFHSYIADNHLENNPWHGVEEWILKHEVNSLMDRNLREREKDIIRLYYGLDDECLTWEEISKRIGLSRERVRQVGLVAIEKLKNAARKKRMDAWLVKH</sequence>
<dbReference type="Pfam" id="PF04545">
    <property type="entry name" value="Sigma70_r4"/>
    <property type="match status" value="1"/>
</dbReference>
<reference evidence="8" key="1">
    <citation type="journal article" date="2013" name="J. Plant Res.">
        <title>Effect of fungi and light on seed germination of three Opuntia species from semiarid lands of central Mexico.</title>
        <authorList>
            <person name="Delgado-Sanchez P."/>
            <person name="Jimenez-Bremont J.F."/>
            <person name="Guerrero-Gonzalez Mde L."/>
            <person name="Flores J."/>
        </authorList>
    </citation>
    <scope>NUCLEOTIDE SEQUENCE</scope>
    <source>
        <tissue evidence="8">Cladode</tissue>
    </source>
</reference>
<dbReference type="InterPro" id="IPR007630">
    <property type="entry name" value="RNA_pol_sigma70_r4"/>
</dbReference>
<keyword evidence="4" id="KW-0238">DNA-binding</keyword>
<dbReference type="EMBL" id="GISG01143268">
    <property type="protein sequence ID" value="MBA4645696.1"/>
    <property type="molecule type" value="Transcribed_RNA"/>
</dbReference>
<evidence type="ECO:0000256" key="5">
    <source>
        <dbReference type="ARBA" id="ARBA00023163"/>
    </source>
</evidence>
<evidence type="ECO:0000259" key="7">
    <source>
        <dbReference type="PROSITE" id="PS00715"/>
    </source>
</evidence>
<evidence type="ECO:0000256" key="1">
    <source>
        <dbReference type="ARBA" id="ARBA00007788"/>
    </source>
</evidence>
<evidence type="ECO:0000256" key="6">
    <source>
        <dbReference type="SAM" id="MobiDB-lite"/>
    </source>
</evidence>
<dbReference type="InterPro" id="IPR007624">
    <property type="entry name" value="RNA_pol_sigma70_r3"/>
</dbReference>
<feature type="region of interest" description="Disordered" evidence="6">
    <location>
        <begin position="153"/>
        <end position="180"/>
    </location>
</feature>
<dbReference type="PRINTS" id="PR00046">
    <property type="entry name" value="SIGMA70FCT"/>
</dbReference>
<dbReference type="SUPFAM" id="SSF88946">
    <property type="entry name" value="Sigma2 domain of RNA polymerase sigma factors"/>
    <property type="match status" value="1"/>
</dbReference>
<keyword evidence="3" id="KW-0731">Sigma factor</keyword>
<dbReference type="Pfam" id="PF04539">
    <property type="entry name" value="Sigma70_r3"/>
    <property type="match status" value="1"/>
</dbReference>
<dbReference type="NCBIfam" id="TIGR02937">
    <property type="entry name" value="sigma70-ECF"/>
    <property type="match status" value="1"/>
</dbReference>
<organism evidence="8">
    <name type="scientific">Opuntia streptacantha</name>
    <name type="common">Prickly pear cactus</name>
    <name type="synonym">Opuntia cardona</name>
    <dbReference type="NCBI Taxonomy" id="393608"/>
    <lineage>
        <taxon>Eukaryota</taxon>
        <taxon>Viridiplantae</taxon>
        <taxon>Streptophyta</taxon>
        <taxon>Embryophyta</taxon>
        <taxon>Tracheophyta</taxon>
        <taxon>Spermatophyta</taxon>
        <taxon>Magnoliopsida</taxon>
        <taxon>eudicotyledons</taxon>
        <taxon>Gunneridae</taxon>
        <taxon>Pentapetalae</taxon>
        <taxon>Caryophyllales</taxon>
        <taxon>Cactineae</taxon>
        <taxon>Cactaceae</taxon>
        <taxon>Opuntioideae</taxon>
        <taxon>Opuntia</taxon>
    </lineage>
</organism>
<keyword evidence="2" id="KW-0805">Transcription regulation</keyword>
<accession>A0A7C8ZL82</accession>
<dbReference type="InterPro" id="IPR050239">
    <property type="entry name" value="Sigma-70_RNA_pol_init_factors"/>
</dbReference>
<evidence type="ECO:0000256" key="4">
    <source>
        <dbReference type="ARBA" id="ARBA00023125"/>
    </source>
</evidence>
<dbReference type="InterPro" id="IPR000943">
    <property type="entry name" value="RNA_pol_sigma70"/>
</dbReference>
<dbReference type="Gene3D" id="1.10.10.10">
    <property type="entry name" value="Winged helix-like DNA-binding domain superfamily/Winged helix DNA-binding domain"/>
    <property type="match status" value="2"/>
</dbReference>
<dbReference type="Gene3D" id="1.10.601.10">
    <property type="entry name" value="RNA Polymerase Primary Sigma Factor"/>
    <property type="match status" value="1"/>
</dbReference>
<protein>
    <recommendedName>
        <fullName evidence="7">RNA polymerase sigma-70 domain-containing protein</fullName>
    </recommendedName>
</protein>
<keyword evidence="5" id="KW-0804">Transcription</keyword>
<name>A0A7C8ZL82_OPUST</name>
<dbReference type="CDD" id="cd06171">
    <property type="entry name" value="Sigma70_r4"/>
    <property type="match status" value="1"/>
</dbReference>
<comment type="similarity">
    <text evidence="1">Belongs to the sigma-70 factor family.</text>
</comment>
<dbReference type="InterPro" id="IPR013325">
    <property type="entry name" value="RNA_pol_sigma_r2"/>
</dbReference>
<dbReference type="AlphaFoldDB" id="A0A7C8ZL82"/>
<dbReference type="InterPro" id="IPR014284">
    <property type="entry name" value="RNA_pol_sigma-70_dom"/>
</dbReference>
<dbReference type="GO" id="GO:0006352">
    <property type="term" value="P:DNA-templated transcription initiation"/>
    <property type="evidence" value="ECO:0007669"/>
    <property type="project" value="InterPro"/>
</dbReference>
<dbReference type="PANTHER" id="PTHR30603">
    <property type="entry name" value="RNA POLYMERASE SIGMA FACTOR RPO"/>
    <property type="match status" value="1"/>
</dbReference>
<dbReference type="EMBL" id="GISG01143269">
    <property type="protein sequence ID" value="MBA4645697.1"/>
    <property type="molecule type" value="Transcribed_RNA"/>
</dbReference>
<dbReference type="PANTHER" id="PTHR30603:SF14">
    <property type="entry name" value="RNA POLYMERASE SIGMA FACTOR SIGA"/>
    <property type="match status" value="1"/>
</dbReference>
<feature type="domain" description="RNA polymerase sigma-70" evidence="7">
    <location>
        <begin position="287"/>
        <end position="300"/>
    </location>
</feature>